<evidence type="ECO:0000313" key="2">
    <source>
        <dbReference type="Proteomes" id="UP000199118"/>
    </source>
</evidence>
<dbReference type="InterPro" id="IPR021508">
    <property type="entry name" value="Gp17-like"/>
</dbReference>
<organism evidence="1 2">
    <name type="scientific">Albimonas donghaensis</name>
    <dbReference type="NCBI Taxonomy" id="356660"/>
    <lineage>
        <taxon>Bacteria</taxon>
        <taxon>Pseudomonadati</taxon>
        <taxon>Pseudomonadota</taxon>
        <taxon>Alphaproteobacteria</taxon>
        <taxon>Rhodobacterales</taxon>
        <taxon>Paracoccaceae</taxon>
        <taxon>Albimonas</taxon>
    </lineage>
</organism>
<accession>A0A1H2SVF7</accession>
<keyword evidence="2" id="KW-1185">Reference proteome</keyword>
<dbReference type="Pfam" id="PF11367">
    <property type="entry name" value="Tail_completion_gp17"/>
    <property type="match status" value="1"/>
</dbReference>
<name>A0A1H2SVF7_9RHOB</name>
<protein>
    <recommendedName>
        <fullName evidence="3">DUF3168 domain-containing protein</fullName>
    </recommendedName>
</protein>
<dbReference type="Gene3D" id="3.30.2000.30">
    <property type="match status" value="1"/>
</dbReference>
<dbReference type="InterPro" id="IPR053745">
    <property type="entry name" value="Viral_Tail_Comp_sf"/>
</dbReference>
<proteinExistence type="predicted"/>
<dbReference type="Proteomes" id="UP000199118">
    <property type="component" value="Unassembled WGS sequence"/>
</dbReference>
<gene>
    <name evidence="1" type="ORF">SAMN05444336_101793</name>
</gene>
<dbReference type="RefSeq" id="WP_092679794.1">
    <property type="nucleotide sequence ID" value="NZ_FNMZ01000001.1"/>
</dbReference>
<dbReference type="AlphaFoldDB" id="A0A1H2SVF7"/>
<reference evidence="1 2" key="1">
    <citation type="submission" date="2016-10" db="EMBL/GenBank/DDBJ databases">
        <authorList>
            <person name="de Groot N.N."/>
        </authorList>
    </citation>
    <scope>NUCLEOTIDE SEQUENCE [LARGE SCALE GENOMIC DNA]</scope>
    <source>
        <strain evidence="1 2">DSM 17890</strain>
    </source>
</reference>
<evidence type="ECO:0000313" key="1">
    <source>
        <dbReference type="EMBL" id="SDW35653.1"/>
    </source>
</evidence>
<evidence type="ECO:0008006" key="3">
    <source>
        <dbReference type="Google" id="ProtNLM"/>
    </source>
</evidence>
<dbReference type="OrthoDB" id="7644395at2"/>
<dbReference type="EMBL" id="FNMZ01000001">
    <property type="protein sequence ID" value="SDW35653.1"/>
    <property type="molecule type" value="Genomic_DNA"/>
</dbReference>
<dbReference type="STRING" id="356660.SAMN05444336_101793"/>
<sequence length="138" mass="14658">MSYEASAALQAAIFVTLSGSLELAALTGDRIWDTPPHEDGTGHEAGIYVLIGEERVSDWSAQGLRGSAHEVEISVLAEDAGFAAAKEAAGLIDALITGALPPLSSGRVASVDFVGARARREKDGGRRIDLRFRFRIEH</sequence>